<reference evidence="2" key="2">
    <citation type="submission" date="2023-06" db="EMBL/GenBank/DDBJ databases">
        <authorList>
            <consortium name="Lawrence Berkeley National Laboratory"/>
            <person name="Haridas S."/>
            <person name="Hensen N."/>
            <person name="Bonometti L."/>
            <person name="Westerberg I."/>
            <person name="Brannstrom I.O."/>
            <person name="Guillou S."/>
            <person name="Cros-Aarteil S."/>
            <person name="Calhoun S."/>
            <person name="Kuo A."/>
            <person name="Mondo S."/>
            <person name="Pangilinan J."/>
            <person name="Riley R."/>
            <person name="Labutti K."/>
            <person name="Andreopoulos B."/>
            <person name="Lipzen A."/>
            <person name="Chen C."/>
            <person name="Yanf M."/>
            <person name="Daum C."/>
            <person name="Ng V."/>
            <person name="Clum A."/>
            <person name="Steindorff A."/>
            <person name="Ohm R."/>
            <person name="Martin F."/>
            <person name="Silar P."/>
            <person name="Natvig D."/>
            <person name="Lalanne C."/>
            <person name="Gautier V."/>
            <person name="Ament-Velasquez S.L."/>
            <person name="Kruys A."/>
            <person name="Hutchinson M.I."/>
            <person name="Powell A.J."/>
            <person name="Barry K."/>
            <person name="Miller A.N."/>
            <person name="Grigoriev I.V."/>
            <person name="Debuchy R."/>
            <person name="Gladieux P."/>
            <person name="Thoren M.H."/>
            <person name="Johannesson H."/>
        </authorList>
    </citation>
    <scope>NUCLEOTIDE SEQUENCE</scope>
    <source>
        <strain evidence="2">SMH4131-1</strain>
    </source>
</reference>
<comment type="caution">
    <text evidence="2">The sequence shown here is derived from an EMBL/GenBank/DDBJ whole genome shotgun (WGS) entry which is preliminary data.</text>
</comment>
<evidence type="ECO:0000313" key="2">
    <source>
        <dbReference type="EMBL" id="KAK3327694.1"/>
    </source>
</evidence>
<protein>
    <submittedName>
        <fullName evidence="2">Uncharacterized protein</fullName>
    </submittedName>
</protein>
<proteinExistence type="predicted"/>
<name>A0AAE0ME34_9PEZI</name>
<feature type="region of interest" description="Disordered" evidence="1">
    <location>
        <begin position="1"/>
        <end position="42"/>
    </location>
</feature>
<organism evidence="2 3">
    <name type="scientific">Cercophora scortea</name>
    <dbReference type="NCBI Taxonomy" id="314031"/>
    <lineage>
        <taxon>Eukaryota</taxon>
        <taxon>Fungi</taxon>
        <taxon>Dikarya</taxon>
        <taxon>Ascomycota</taxon>
        <taxon>Pezizomycotina</taxon>
        <taxon>Sordariomycetes</taxon>
        <taxon>Sordariomycetidae</taxon>
        <taxon>Sordariales</taxon>
        <taxon>Lasiosphaeriaceae</taxon>
        <taxon>Cercophora</taxon>
    </lineage>
</organism>
<reference evidence="2" key="1">
    <citation type="journal article" date="2023" name="Mol. Phylogenet. Evol.">
        <title>Genome-scale phylogeny and comparative genomics of the fungal order Sordariales.</title>
        <authorList>
            <person name="Hensen N."/>
            <person name="Bonometti L."/>
            <person name="Westerberg I."/>
            <person name="Brannstrom I.O."/>
            <person name="Guillou S."/>
            <person name="Cros-Aarteil S."/>
            <person name="Calhoun S."/>
            <person name="Haridas S."/>
            <person name="Kuo A."/>
            <person name="Mondo S."/>
            <person name="Pangilinan J."/>
            <person name="Riley R."/>
            <person name="LaButti K."/>
            <person name="Andreopoulos B."/>
            <person name="Lipzen A."/>
            <person name="Chen C."/>
            <person name="Yan M."/>
            <person name="Daum C."/>
            <person name="Ng V."/>
            <person name="Clum A."/>
            <person name="Steindorff A."/>
            <person name="Ohm R.A."/>
            <person name="Martin F."/>
            <person name="Silar P."/>
            <person name="Natvig D.O."/>
            <person name="Lalanne C."/>
            <person name="Gautier V."/>
            <person name="Ament-Velasquez S.L."/>
            <person name="Kruys A."/>
            <person name="Hutchinson M.I."/>
            <person name="Powell A.J."/>
            <person name="Barry K."/>
            <person name="Miller A.N."/>
            <person name="Grigoriev I.V."/>
            <person name="Debuchy R."/>
            <person name="Gladieux P."/>
            <person name="Hiltunen Thoren M."/>
            <person name="Johannesson H."/>
        </authorList>
    </citation>
    <scope>NUCLEOTIDE SEQUENCE</scope>
    <source>
        <strain evidence="2">SMH4131-1</strain>
    </source>
</reference>
<evidence type="ECO:0000256" key="1">
    <source>
        <dbReference type="SAM" id="MobiDB-lite"/>
    </source>
</evidence>
<sequence>MDEILPQGSSRRLLALAGRQSTQPPPPHAPPPHPRFGEMDHRHNLHNPHICPARKSRSARGTKTMRVPMTVPRLQGSEKDSLHVVPQVPLISVAALVVQEGWVRILIDGLASGLSESFGRPRCFMSTPNSDALPCVCAFTTIKARSGQGQVRSGQVGQGQVTPGYRCAGRAGQARIPSSLLVSTVVYGVRALQRHKPASKRLSFPARNTKPTTASFTTPLCRCRCSSRMELAAFHELLLHGTLKAGARFSLLDQVDKEVTHSPNYLVPT</sequence>
<keyword evidence="3" id="KW-1185">Reference proteome</keyword>
<accession>A0AAE0ME34</accession>
<evidence type="ECO:0000313" key="3">
    <source>
        <dbReference type="Proteomes" id="UP001286456"/>
    </source>
</evidence>
<dbReference type="EMBL" id="JAUEPO010000003">
    <property type="protein sequence ID" value="KAK3327694.1"/>
    <property type="molecule type" value="Genomic_DNA"/>
</dbReference>
<feature type="compositionally biased region" description="Pro residues" evidence="1">
    <location>
        <begin position="23"/>
        <end position="34"/>
    </location>
</feature>
<dbReference type="Proteomes" id="UP001286456">
    <property type="component" value="Unassembled WGS sequence"/>
</dbReference>
<dbReference type="AlphaFoldDB" id="A0AAE0ME34"/>
<gene>
    <name evidence="2" type="ORF">B0T19DRAFT_170978</name>
</gene>